<keyword evidence="2" id="KW-1185">Reference proteome</keyword>
<gene>
    <name evidence="1" type="ORF">HETIRDRAFT_317357</name>
</gene>
<evidence type="ECO:0000313" key="2">
    <source>
        <dbReference type="Proteomes" id="UP000030671"/>
    </source>
</evidence>
<dbReference type="OrthoDB" id="3267419at2759"/>
<dbReference type="EMBL" id="KI925458">
    <property type="protein sequence ID" value="ETW81724.1"/>
    <property type="molecule type" value="Genomic_DNA"/>
</dbReference>
<dbReference type="Proteomes" id="UP000030671">
    <property type="component" value="Unassembled WGS sequence"/>
</dbReference>
<reference evidence="1 2" key="1">
    <citation type="journal article" date="2012" name="New Phytol.">
        <title>Insight into trade-off between wood decay and parasitism from the genome of a fungal forest pathogen.</title>
        <authorList>
            <person name="Olson A."/>
            <person name="Aerts A."/>
            <person name="Asiegbu F."/>
            <person name="Belbahri L."/>
            <person name="Bouzid O."/>
            <person name="Broberg A."/>
            <person name="Canback B."/>
            <person name="Coutinho P.M."/>
            <person name="Cullen D."/>
            <person name="Dalman K."/>
            <person name="Deflorio G."/>
            <person name="van Diepen L.T."/>
            <person name="Dunand C."/>
            <person name="Duplessis S."/>
            <person name="Durling M."/>
            <person name="Gonthier P."/>
            <person name="Grimwood J."/>
            <person name="Fossdal C.G."/>
            <person name="Hansson D."/>
            <person name="Henrissat B."/>
            <person name="Hietala A."/>
            <person name="Himmelstrand K."/>
            <person name="Hoffmeister D."/>
            <person name="Hogberg N."/>
            <person name="James T.Y."/>
            <person name="Karlsson M."/>
            <person name="Kohler A."/>
            <person name="Kues U."/>
            <person name="Lee Y.H."/>
            <person name="Lin Y.C."/>
            <person name="Lind M."/>
            <person name="Lindquist E."/>
            <person name="Lombard V."/>
            <person name="Lucas S."/>
            <person name="Lunden K."/>
            <person name="Morin E."/>
            <person name="Murat C."/>
            <person name="Park J."/>
            <person name="Raffaello T."/>
            <person name="Rouze P."/>
            <person name="Salamov A."/>
            <person name="Schmutz J."/>
            <person name="Solheim H."/>
            <person name="Stahlberg J."/>
            <person name="Velez H."/>
            <person name="de Vries R.P."/>
            <person name="Wiebenga A."/>
            <person name="Woodward S."/>
            <person name="Yakovlev I."/>
            <person name="Garbelotto M."/>
            <person name="Martin F."/>
            <person name="Grigoriev I.V."/>
            <person name="Stenlid J."/>
        </authorList>
    </citation>
    <scope>NUCLEOTIDE SEQUENCE [LARGE SCALE GENOMIC DNA]</scope>
    <source>
        <strain evidence="1 2">TC 32-1</strain>
    </source>
</reference>
<organism evidence="1 2">
    <name type="scientific">Heterobasidion irregulare (strain TC 32-1)</name>
    <dbReference type="NCBI Taxonomy" id="747525"/>
    <lineage>
        <taxon>Eukaryota</taxon>
        <taxon>Fungi</taxon>
        <taxon>Dikarya</taxon>
        <taxon>Basidiomycota</taxon>
        <taxon>Agaricomycotina</taxon>
        <taxon>Agaricomycetes</taxon>
        <taxon>Russulales</taxon>
        <taxon>Bondarzewiaceae</taxon>
        <taxon>Heterobasidion</taxon>
        <taxon>Heterobasidion annosum species complex</taxon>
    </lineage>
</organism>
<dbReference type="RefSeq" id="XP_009546338.1">
    <property type="nucleotide sequence ID" value="XM_009548043.1"/>
</dbReference>
<protein>
    <submittedName>
        <fullName evidence="1">Uncharacterized protein</fullName>
    </submittedName>
</protein>
<accession>W4K7I0</accession>
<dbReference type="KEGG" id="hir:HETIRDRAFT_317357"/>
<evidence type="ECO:0000313" key="1">
    <source>
        <dbReference type="EMBL" id="ETW81724.1"/>
    </source>
</evidence>
<sequence length="280" mass="31224">MNPHKQLASAVVENIKKLPSFRKIPVNRLWLLANDLSLVVLGIRTGYLLDAFAVPNPVDTFTCLINQLRMHRPEFSFIVHIYEPTSDQSFFVNSHLFQRMHQCSSFSVSLQQDQSCCPDYTSFVLLSESPALLSNPPDDLRESINNLCDAIASTRGPSISLPDGLTQQIVIPMAAFLLEYPVAYIPPSFDQVTSLNSTSLTVYEGSLHFASQGTQPSYQHTVIKFSCPTALTSQHRLLSPDDLQDRVTAHFRSRIAEAGLSPSTSFIVERSIQMHDRVGL</sequence>
<dbReference type="AlphaFoldDB" id="W4K7I0"/>
<dbReference type="GeneID" id="20670414"/>
<dbReference type="InParanoid" id="W4K7I0"/>
<dbReference type="eggNOG" id="ENOG502RBXW">
    <property type="taxonomic scope" value="Eukaryota"/>
</dbReference>
<proteinExistence type="predicted"/>
<name>W4K7I0_HETIT</name>
<dbReference type="HOGENOM" id="CLU_086728_0_0_1"/>